<evidence type="ECO:0000313" key="4">
    <source>
        <dbReference type="EMBL" id="CAF1194162.1"/>
    </source>
</evidence>
<dbReference type="EMBL" id="CAJNOO010000334">
    <property type="protein sequence ID" value="CAF0909403.1"/>
    <property type="molecule type" value="Genomic_DNA"/>
</dbReference>
<evidence type="ECO:0000313" key="2">
    <source>
        <dbReference type="EMBL" id="CAF0909403.1"/>
    </source>
</evidence>
<sequence length="189" mass="22415">MVVDDFKSSLINVFIDTILLFLQYQVYTFIVNHYQFICKVMTVFPSFTLLLLLFMTILFYTNAQWFIVKKKYPSKSMNYPNPGKRSITEEELKLLNIDCSIPYSNFNSYKEKTARLLSCNHHKLPLTIINDSSSSSSNSNSIEDELYSIPQFISQIRRTPRSIPPYFNEHPDLFNRRRLLKRLRRFTNK</sequence>
<proteinExistence type="predicted"/>
<dbReference type="EMBL" id="CAJNOT010001405">
    <property type="protein sequence ID" value="CAF1194162.1"/>
    <property type="molecule type" value="Genomic_DNA"/>
</dbReference>
<evidence type="ECO:0000313" key="3">
    <source>
        <dbReference type="EMBL" id="CAF0951241.1"/>
    </source>
</evidence>
<organism evidence="3 5">
    <name type="scientific">Rotaria sordida</name>
    <dbReference type="NCBI Taxonomy" id="392033"/>
    <lineage>
        <taxon>Eukaryota</taxon>
        <taxon>Metazoa</taxon>
        <taxon>Spiralia</taxon>
        <taxon>Gnathifera</taxon>
        <taxon>Rotifera</taxon>
        <taxon>Eurotatoria</taxon>
        <taxon>Bdelloidea</taxon>
        <taxon>Philodinida</taxon>
        <taxon>Philodinidae</taxon>
        <taxon>Rotaria</taxon>
    </lineage>
</organism>
<gene>
    <name evidence="2" type="ORF">RFH988_LOCUS9404</name>
    <name evidence="3" type="ORF">SEV965_LOCUS8268</name>
    <name evidence="4" type="ORF">ZHD862_LOCUS22479</name>
</gene>
<feature type="transmembrane region" description="Helical" evidence="1">
    <location>
        <begin position="47"/>
        <end position="68"/>
    </location>
</feature>
<feature type="transmembrane region" description="Helical" evidence="1">
    <location>
        <begin position="9"/>
        <end position="27"/>
    </location>
</feature>
<evidence type="ECO:0000256" key="1">
    <source>
        <dbReference type="SAM" id="Phobius"/>
    </source>
</evidence>
<dbReference type="Proteomes" id="UP000663864">
    <property type="component" value="Unassembled WGS sequence"/>
</dbReference>
<keyword evidence="1" id="KW-0812">Transmembrane</keyword>
<comment type="caution">
    <text evidence="3">The sequence shown here is derived from an EMBL/GenBank/DDBJ whole genome shotgun (WGS) entry which is preliminary data.</text>
</comment>
<dbReference type="AlphaFoldDB" id="A0A814D5Q8"/>
<keyword evidence="1" id="KW-1133">Transmembrane helix</keyword>
<keyword evidence="1" id="KW-0472">Membrane</keyword>
<protein>
    <submittedName>
        <fullName evidence="3">Uncharacterized protein</fullName>
    </submittedName>
</protein>
<dbReference type="OrthoDB" id="10041613at2759"/>
<reference evidence="3" key="1">
    <citation type="submission" date="2021-02" db="EMBL/GenBank/DDBJ databases">
        <authorList>
            <person name="Nowell W R."/>
        </authorList>
    </citation>
    <scope>NUCLEOTIDE SEQUENCE</scope>
</reference>
<name>A0A814D5Q8_9BILA</name>
<evidence type="ECO:0000313" key="5">
    <source>
        <dbReference type="Proteomes" id="UP000663889"/>
    </source>
</evidence>
<dbReference type="Proteomes" id="UP000663882">
    <property type="component" value="Unassembled WGS sequence"/>
</dbReference>
<accession>A0A814D5Q8</accession>
<dbReference type="EMBL" id="CAJNOU010000301">
    <property type="protein sequence ID" value="CAF0951241.1"/>
    <property type="molecule type" value="Genomic_DNA"/>
</dbReference>
<dbReference type="Proteomes" id="UP000663889">
    <property type="component" value="Unassembled WGS sequence"/>
</dbReference>